<reference evidence="2 3" key="1">
    <citation type="journal article" date="2019" name="Int. J. Syst. Evol. Microbiol.">
        <title>The Global Catalogue of Microorganisms (GCM) 10K type strain sequencing project: providing services to taxonomists for standard genome sequencing and annotation.</title>
        <authorList>
            <consortium name="The Broad Institute Genomics Platform"/>
            <consortium name="The Broad Institute Genome Sequencing Center for Infectious Disease"/>
            <person name="Wu L."/>
            <person name="Ma J."/>
        </authorList>
    </citation>
    <scope>NUCLEOTIDE SEQUENCE [LARGE SCALE GENOMIC DNA]</scope>
    <source>
        <strain evidence="2 3">JCM 6307</strain>
    </source>
</reference>
<gene>
    <name evidence="2" type="ORF">GCM10010406_45550</name>
</gene>
<proteinExistence type="predicted"/>
<organism evidence="2 3">
    <name type="scientific">Streptomyces thermolineatus</name>
    <dbReference type="NCBI Taxonomy" id="44033"/>
    <lineage>
        <taxon>Bacteria</taxon>
        <taxon>Bacillati</taxon>
        <taxon>Actinomycetota</taxon>
        <taxon>Actinomycetes</taxon>
        <taxon>Kitasatosporales</taxon>
        <taxon>Streptomycetaceae</taxon>
        <taxon>Streptomyces</taxon>
    </lineage>
</organism>
<dbReference type="RefSeq" id="WP_182311734.1">
    <property type="nucleotide sequence ID" value="NZ_BAAATA010000034.1"/>
</dbReference>
<dbReference type="Proteomes" id="UP001501358">
    <property type="component" value="Unassembled WGS sequence"/>
</dbReference>
<dbReference type="EMBL" id="BAAATA010000034">
    <property type="protein sequence ID" value="GAA2503849.1"/>
    <property type="molecule type" value="Genomic_DNA"/>
</dbReference>
<evidence type="ECO:0000313" key="2">
    <source>
        <dbReference type="EMBL" id="GAA2503849.1"/>
    </source>
</evidence>
<keyword evidence="3" id="KW-1185">Reference proteome</keyword>
<dbReference type="InterPro" id="IPR032371">
    <property type="entry name" value="DUF4873"/>
</dbReference>
<evidence type="ECO:0000259" key="1">
    <source>
        <dbReference type="Pfam" id="PF16170"/>
    </source>
</evidence>
<accession>A0ABN3MKV9</accession>
<evidence type="ECO:0000313" key="3">
    <source>
        <dbReference type="Proteomes" id="UP001501358"/>
    </source>
</evidence>
<protein>
    <recommendedName>
        <fullName evidence="1">DUF4873 domain-containing protein</fullName>
    </recommendedName>
</protein>
<comment type="caution">
    <text evidence="2">The sequence shown here is derived from an EMBL/GenBank/DDBJ whole genome shotgun (WGS) entry which is preliminary data.</text>
</comment>
<dbReference type="Pfam" id="PF16170">
    <property type="entry name" value="DUF4873"/>
    <property type="match status" value="1"/>
</dbReference>
<name>A0ABN3MKV9_9ACTN</name>
<feature type="domain" description="DUF4873" evidence="1">
    <location>
        <begin position="2"/>
        <end position="87"/>
    </location>
</feature>
<sequence>MSTYQGPATFLVDGVGNATEAELQARASGDGKSWSGWIEASPDVFWKAYRGEELRLRMPDGREGRVVVSDVDPTGFLKVTGGGPAPF</sequence>